<evidence type="ECO:0000256" key="1">
    <source>
        <dbReference type="ARBA" id="ARBA00006499"/>
    </source>
</evidence>
<comment type="similarity">
    <text evidence="1">Belongs to the AB hydrolase superfamily. AB hydrolase 2 family.</text>
</comment>
<proteinExistence type="inferred from homology"/>
<name>A0A1H3VGE8_9BACT</name>
<dbReference type="AlphaFoldDB" id="A0A1H3VGE8"/>
<dbReference type="GO" id="GO:0016787">
    <property type="term" value="F:hydrolase activity"/>
    <property type="evidence" value="ECO:0007669"/>
    <property type="project" value="UniProtKB-KW"/>
</dbReference>
<organism evidence="4 5">
    <name type="scientific">Arachidicoccus rhizosphaerae</name>
    <dbReference type="NCBI Taxonomy" id="551991"/>
    <lineage>
        <taxon>Bacteria</taxon>
        <taxon>Pseudomonadati</taxon>
        <taxon>Bacteroidota</taxon>
        <taxon>Chitinophagia</taxon>
        <taxon>Chitinophagales</taxon>
        <taxon>Chitinophagaceae</taxon>
        <taxon>Arachidicoccus</taxon>
    </lineage>
</organism>
<dbReference type="InterPro" id="IPR003140">
    <property type="entry name" value="PLipase/COase/thioEstase"/>
</dbReference>
<evidence type="ECO:0000313" key="4">
    <source>
        <dbReference type="EMBL" id="SDZ73294.1"/>
    </source>
</evidence>
<gene>
    <name evidence="4" type="ORF">SAMN05192529_10127</name>
</gene>
<feature type="domain" description="Phospholipase/carboxylesterase/thioesterase" evidence="3">
    <location>
        <begin position="24"/>
        <end position="206"/>
    </location>
</feature>
<sequence length="217" mass="23851">MTSSNHNRPTTFLKTSPEHLALEEAKKALVMVHGRGGSATDMLQFSRYFKLQDFAVLAPEATGHSWYPLSFMADESSNEPQLSQSLDTLDQTVAMINKAGIGAENIYFFGFSQGACLSLEYTARHAKRYGGVAAIIGGVIGQKVHPERYSGDFAGTPVFIGTSNPDFHVPITRVYATVNILRDLNAAVTLKEYPGLGHTINQDQIELTNRLIFDRQP</sequence>
<dbReference type="Gene3D" id="3.40.50.1820">
    <property type="entry name" value="alpha/beta hydrolase"/>
    <property type="match status" value="1"/>
</dbReference>
<dbReference type="PANTHER" id="PTHR10655">
    <property type="entry name" value="LYSOPHOSPHOLIPASE-RELATED"/>
    <property type="match status" value="1"/>
</dbReference>
<dbReference type="InterPro" id="IPR050565">
    <property type="entry name" value="LYPA1-2/EST-like"/>
</dbReference>
<dbReference type="Proteomes" id="UP000199041">
    <property type="component" value="Unassembled WGS sequence"/>
</dbReference>
<dbReference type="EMBL" id="FNQY01000001">
    <property type="protein sequence ID" value="SDZ73294.1"/>
    <property type="molecule type" value="Genomic_DNA"/>
</dbReference>
<keyword evidence="5" id="KW-1185">Reference proteome</keyword>
<dbReference type="OrthoDB" id="9801763at2"/>
<evidence type="ECO:0000259" key="3">
    <source>
        <dbReference type="Pfam" id="PF02230"/>
    </source>
</evidence>
<evidence type="ECO:0000256" key="2">
    <source>
        <dbReference type="ARBA" id="ARBA00022801"/>
    </source>
</evidence>
<dbReference type="Pfam" id="PF02230">
    <property type="entry name" value="Abhydrolase_2"/>
    <property type="match status" value="1"/>
</dbReference>
<accession>A0A1H3VGE8</accession>
<dbReference type="SUPFAM" id="SSF53474">
    <property type="entry name" value="alpha/beta-Hydrolases"/>
    <property type="match status" value="1"/>
</dbReference>
<dbReference type="PANTHER" id="PTHR10655:SF17">
    <property type="entry name" value="LYSOPHOSPHOLIPASE-LIKE PROTEIN 1"/>
    <property type="match status" value="1"/>
</dbReference>
<protein>
    <submittedName>
        <fullName evidence="4">Phospholipase/carboxylesterase</fullName>
    </submittedName>
</protein>
<reference evidence="4 5" key="1">
    <citation type="submission" date="2016-10" db="EMBL/GenBank/DDBJ databases">
        <authorList>
            <person name="de Groot N.N."/>
        </authorList>
    </citation>
    <scope>NUCLEOTIDE SEQUENCE [LARGE SCALE GENOMIC DNA]</scope>
    <source>
        <strain evidence="4 5">Vu-144</strain>
    </source>
</reference>
<dbReference type="STRING" id="551991.SAMN05192529_10127"/>
<keyword evidence="2" id="KW-0378">Hydrolase</keyword>
<evidence type="ECO:0000313" key="5">
    <source>
        <dbReference type="Proteomes" id="UP000199041"/>
    </source>
</evidence>
<dbReference type="InterPro" id="IPR029058">
    <property type="entry name" value="AB_hydrolase_fold"/>
</dbReference>
<dbReference type="RefSeq" id="WP_091391920.1">
    <property type="nucleotide sequence ID" value="NZ_FNQY01000001.1"/>
</dbReference>